<dbReference type="InterPro" id="IPR036909">
    <property type="entry name" value="Cyt_c-like_dom_sf"/>
</dbReference>
<dbReference type="GO" id="GO:0009055">
    <property type="term" value="F:electron transfer activity"/>
    <property type="evidence" value="ECO:0007669"/>
    <property type="project" value="InterPro"/>
</dbReference>
<dbReference type="PRINTS" id="PR00604">
    <property type="entry name" value="CYTCHRMECIAB"/>
</dbReference>
<accession>A0A0N8R0F3</accession>
<dbReference type="EMBL" id="RBOW01000239">
    <property type="protein sequence ID" value="RMN37304.1"/>
    <property type="molecule type" value="Genomic_DNA"/>
</dbReference>
<keyword evidence="1" id="KW-0813">Transport</keyword>
<dbReference type="PATRIC" id="fig|86840.3.peg.4558"/>
<dbReference type="GO" id="GO:0046872">
    <property type="term" value="F:metal ion binding"/>
    <property type="evidence" value="ECO:0007669"/>
    <property type="project" value="UniProtKB-KW"/>
</dbReference>
<proteinExistence type="predicted"/>
<dbReference type="SUPFAM" id="SSF46626">
    <property type="entry name" value="Cytochrome c"/>
    <property type="match status" value="1"/>
</dbReference>
<dbReference type="EMBL" id="LJPX01000046">
    <property type="protein sequence ID" value="KPW81030.1"/>
    <property type="molecule type" value="Genomic_DNA"/>
</dbReference>
<keyword evidence="2 6" id="KW-0349">Heme</keyword>
<sequence length="122" mass="13510">MKKTALFALVMALHVSAYGSGDAEAGKAVFTRLCSGCHKIGPSARHAFGPQLNGIVGQKAGQQEGYVYTDAMKNSGLIWNREELRTYIKDPSDVVPGTRMKLWWMGNDERMDDLLEYLDANK</sequence>
<comment type="caution">
    <text evidence="9">The sequence shown here is derived from an EMBL/GenBank/DDBJ whole genome shotgun (WGS) entry which is preliminary data.</text>
</comment>
<dbReference type="InterPro" id="IPR009056">
    <property type="entry name" value="Cyt_c-like_dom"/>
</dbReference>
<evidence type="ECO:0000313" key="9">
    <source>
        <dbReference type="EMBL" id="KPW81030.1"/>
    </source>
</evidence>
<feature type="chain" id="PRO_5033233406" evidence="7">
    <location>
        <begin position="20"/>
        <end position="122"/>
    </location>
</feature>
<feature type="signal peptide" evidence="7">
    <location>
        <begin position="1"/>
        <end position="19"/>
    </location>
</feature>
<dbReference type="Gene3D" id="1.10.760.10">
    <property type="entry name" value="Cytochrome c-like domain"/>
    <property type="match status" value="1"/>
</dbReference>
<dbReference type="RefSeq" id="WP_054998720.1">
    <property type="nucleotide sequence ID" value="NZ_FNKU01000001.1"/>
</dbReference>
<evidence type="ECO:0000256" key="7">
    <source>
        <dbReference type="SAM" id="SignalP"/>
    </source>
</evidence>
<keyword evidence="5 6" id="KW-0408">Iron</keyword>
<evidence type="ECO:0000313" key="11">
    <source>
        <dbReference type="Proteomes" id="UP000050564"/>
    </source>
</evidence>
<evidence type="ECO:0000259" key="8">
    <source>
        <dbReference type="PROSITE" id="PS51007"/>
    </source>
</evidence>
<keyword evidence="4" id="KW-0249">Electron transport</keyword>
<dbReference type="Pfam" id="PF00034">
    <property type="entry name" value="Cytochrom_C"/>
    <property type="match status" value="1"/>
</dbReference>
<dbReference type="Proteomes" id="UP000281372">
    <property type="component" value="Unassembled WGS sequence"/>
</dbReference>
<keyword evidence="7" id="KW-0732">Signal</keyword>
<feature type="domain" description="Cytochrome c" evidence="8">
    <location>
        <begin position="21"/>
        <end position="122"/>
    </location>
</feature>
<dbReference type="InterPro" id="IPR002327">
    <property type="entry name" value="Cyt_c_1A/1B"/>
</dbReference>
<evidence type="ECO:0000256" key="6">
    <source>
        <dbReference type="PROSITE-ProRule" id="PRU00433"/>
    </source>
</evidence>
<keyword evidence="3 6" id="KW-0479">Metal-binding</keyword>
<evidence type="ECO:0000256" key="2">
    <source>
        <dbReference type="ARBA" id="ARBA00022617"/>
    </source>
</evidence>
<evidence type="ECO:0000256" key="4">
    <source>
        <dbReference type="ARBA" id="ARBA00022982"/>
    </source>
</evidence>
<gene>
    <name evidence="9" type="ORF">ALO81_03225</name>
    <name evidence="10" type="ORF">ALQ64_04385</name>
</gene>
<evidence type="ECO:0000256" key="5">
    <source>
        <dbReference type="ARBA" id="ARBA00023004"/>
    </source>
</evidence>
<evidence type="ECO:0000313" key="12">
    <source>
        <dbReference type="Proteomes" id="UP000281372"/>
    </source>
</evidence>
<dbReference type="Proteomes" id="UP000050564">
    <property type="component" value="Unassembled WGS sequence"/>
</dbReference>
<name>A0A0N8R0F3_PSECA</name>
<dbReference type="PANTHER" id="PTHR11961">
    <property type="entry name" value="CYTOCHROME C"/>
    <property type="match status" value="1"/>
</dbReference>
<protein>
    <submittedName>
        <fullName evidence="9">Cytochrome c2</fullName>
    </submittedName>
</protein>
<dbReference type="PROSITE" id="PS51007">
    <property type="entry name" value="CYTC"/>
    <property type="match status" value="1"/>
</dbReference>
<organism evidence="9 11">
    <name type="scientific">Pseudomonas cannabina</name>
    <dbReference type="NCBI Taxonomy" id="86840"/>
    <lineage>
        <taxon>Bacteria</taxon>
        <taxon>Pseudomonadati</taxon>
        <taxon>Pseudomonadota</taxon>
        <taxon>Gammaproteobacteria</taxon>
        <taxon>Pseudomonadales</taxon>
        <taxon>Pseudomonadaceae</taxon>
        <taxon>Pseudomonas</taxon>
    </lineage>
</organism>
<reference evidence="10 12" key="2">
    <citation type="submission" date="2018-08" db="EMBL/GenBank/DDBJ databases">
        <title>Recombination of ecologically and evolutionarily significant loci maintains genetic cohesion in the Pseudomonas syringae species complex.</title>
        <authorList>
            <person name="Dillon M."/>
            <person name="Thakur S."/>
            <person name="Almeida R.N.D."/>
            <person name="Weir B.S."/>
            <person name="Guttman D.S."/>
        </authorList>
    </citation>
    <scope>NUCLEOTIDE SEQUENCE [LARGE SCALE GENOMIC DNA]</scope>
    <source>
        <strain evidence="10 12">ICMP 2821</strain>
    </source>
</reference>
<reference evidence="9 11" key="1">
    <citation type="submission" date="2015-09" db="EMBL/GenBank/DDBJ databases">
        <title>Genome announcement of multiple Pseudomonas syringae strains.</title>
        <authorList>
            <person name="Thakur S."/>
            <person name="Wang P.W."/>
            <person name="Gong Y."/>
            <person name="Weir B.S."/>
            <person name="Guttman D.S."/>
        </authorList>
    </citation>
    <scope>NUCLEOTIDE SEQUENCE [LARGE SCALE GENOMIC DNA]</scope>
    <source>
        <strain evidence="9 11">ICMP2823</strain>
    </source>
</reference>
<evidence type="ECO:0000313" key="10">
    <source>
        <dbReference type="EMBL" id="RMN37304.1"/>
    </source>
</evidence>
<evidence type="ECO:0000256" key="1">
    <source>
        <dbReference type="ARBA" id="ARBA00022448"/>
    </source>
</evidence>
<evidence type="ECO:0000256" key="3">
    <source>
        <dbReference type="ARBA" id="ARBA00022723"/>
    </source>
</evidence>
<dbReference type="GO" id="GO:0020037">
    <property type="term" value="F:heme binding"/>
    <property type="evidence" value="ECO:0007669"/>
    <property type="project" value="InterPro"/>
</dbReference>
<dbReference type="AlphaFoldDB" id="A0A0N8R0F3"/>